<dbReference type="KEGG" id="pmrn:116955435"/>
<comment type="subcellular location">
    <subcellularLocation>
        <location evidence="1">Membrane</location>
    </subcellularLocation>
</comment>
<evidence type="ECO:0000313" key="7">
    <source>
        <dbReference type="Proteomes" id="UP001318040"/>
    </source>
</evidence>
<organism evidence="7 8">
    <name type="scientific">Petromyzon marinus</name>
    <name type="common">Sea lamprey</name>
    <dbReference type="NCBI Taxonomy" id="7757"/>
    <lineage>
        <taxon>Eukaryota</taxon>
        <taxon>Metazoa</taxon>
        <taxon>Chordata</taxon>
        <taxon>Craniata</taxon>
        <taxon>Vertebrata</taxon>
        <taxon>Cyclostomata</taxon>
        <taxon>Hyperoartia</taxon>
        <taxon>Petromyzontiformes</taxon>
        <taxon>Petromyzontidae</taxon>
        <taxon>Petromyzon</taxon>
    </lineage>
</organism>
<feature type="transmembrane region" description="Helical" evidence="5">
    <location>
        <begin position="203"/>
        <end position="222"/>
    </location>
</feature>
<feature type="transmembrane region" description="Helical" evidence="5">
    <location>
        <begin position="282"/>
        <end position="301"/>
    </location>
</feature>
<dbReference type="AlphaFoldDB" id="A0AAJ7XFD2"/>
<dbReference type="SUPFAM" id="SSF81321">
    <property type="entry name" value="Family A G protein-coupled receptor-like"/>
    <property type="match status" value="1"/>
</dbReference>
<evidence type="ECO:0000256" key="4">
    <source>
        <dbReference type="ARBA" id="ARBA00023136"/>
    </source>
</evidence>
<keyword evidence="3 5" id="KW-1133">Transmembrane helix</keyword>
<evidence type="ECO:0000313" key="8">
    <source>
        <dbReference type="RefSeq" id="XP_032832401.1"/>
    </source>
</evidence>
<reference evidence="8" key="1">
    <citation type="submission" date="2025-08" db="UniProtKB">
        <authorList>
            <consortium name="RefSeq"/>
        </authorList>
    </citation>
    <scope>IDENTIFICATION</scope>
    <source>
        <tissue evidence="8">Sperm</tissue>
    </source>
</reference>
<dbReference type="InterPro" id="IPR000276">
    <property type="entry name" value="GPCR_Rhodpsn"/>
</dbReference>
<protein>
    <submittedName>
        <fullName evidence="8">Odorant receptor 131-2-like</fullName>
    </submittedName>
</protein>
<dbReference type="GO" id="GO:0016020">
    <property type="term" value="C:membrane"/>
    <property type="evidence" value="ECO:0007669"/>
    <property type="project" value="UniProtKB-SubCell"/>
</dbReference>
<dbReference type="PANTHER" id="PTHR26451">
    <property type="entry name" value="G_PROTEIN_RECEP_F1_2 DOMAIN-CONTAINING PROTEIN"/>
    <property type="match status" value="1"/>
</dbReference>
<dbReference type="GO" id="GO:0005549">
    <property type="term" value="F:odorant binding"/>
    <property type="evidence" value="ECO:0007669"/>
    <property type="project" value="TreeGrafter"/>
</dbReference>
<dbReference type="InterPro" id="IPR052921">
    <property type="entry name" value="GPCR1_Superfamily_Member"/>
</dbReference>
<keyword evidence="2 5" id="KW-0812">Transmembrane</keyword>
<feature type="domain" description="G-protein coupled receptors family 1 profile" evidence="6">
    <location>
        <begin position="45"/>
        <end position="299"/>
    </location>
</feature>
<dbReference type="Gene3D" id="1.20.1070.10">
    <property type="entry name" value="Rhodopsin 7-helix transmembrane proteins"/>
    <property type="match status" value="1"/>
</dbReference>
<evidence type="ECO:0000256" key="2">
    <source>
        <dbReference type="ARBA" id="ARBA00022692"/>
    </source>
</evidence>
<dbReference type="PRINTS" id="PR00237">
    <property type="entry name" value="GPCRRHODOPSN"/>
</dbReference>
<accession>A0AAJ7XFD2</accession>
<keyword evidence="7" id="KW-1185">Reference proteome</keyword>
<evidence type="ECO:0000256" key="5">
    <source>
        <dbReference type="SAM" id="Phobius"/>
    </source>
</evidence>
<feature type="transmembrane region" description="Helical" evidence="5">
    <location>
        <begin position="33"/>
        <end position="54"/>
    </location>
</feature>
<gene>
    <name evidence="8" type="primary">LOC116955435</name>
</gene>
<keyword evidence="4 5" id="KW-0472">Membrane</keyword>
<proteinExistence type="predicted"/>
<dbReference type="Pfam" id="PF00001">
    <property type="entry name" value="7tm_1"/>
    <property type="match status" value="1"/>
</dbReference>
<dbReference type="Proteomes" id="UP001318040">
    <property type="component" value="Chromosome 59"/>
</dbReference>
<feature type="transmembrane region" description="Helical" evidence="5">
    <location>
        <begin position="147"/>
        <end position="167"/>
    </location>
</feature>
<dbReference type="CDD" id="cd00637">
    <property type="entry name" value="7tm_classA_rhodopsin-like"/>
    <property type="match status" value="1"/>
</dbReference>
<feature type="transmembrane region" description="Helical" evidence="5">
    <location>
        <begin position="110"/>
        <end position="127"/>
    </location>
</feature>
<name>A0AAJ7XFD2_PETMA</name>
<dbReference type="PANTHER" id="PTHR26451:SF991">
    <property type="entry name" value="ODORANT RECEPTOR"/>
    <property type="match status" value="1"/>
</dbReference>
<feature type="transmembrane region" description="Helical" evidence="5">
    <location>
        <begin position="66"/>
        <end position="90"/>
    </location>
</feature>
<sequence>MMTSTISLDVNVSKENNSSTLGFLHTYNQFSDIIVIISILPCAAFLVCMMLTIFGESKLRENPKYIFFVNLVISDCIFLLIIDIPSIMFLSRISFNVGGCYFYANLYRGLFNNGVACIAFMAIERYVAICNPLRYHSIFNNKSSLRCLGVIWFISFVFPFIEIIFTFTNYVSVFHQTINSCFNINEKYVLEQSYNITYIRQSLLVIFFCVSIIILLSTYILVANAAKQAASGESQATKAKRTLRLHALQLILYLSAFGIQPFNTLIDLTVNNSDLKYTIKTFLYFFMFISPRFISPFIYGLRDSEIRRCLRQKVCRVHSFLKVEPQLK</sequence>
<dbReference type="RefSeq" id="XP_032832401.1">
    <property type="nucleotide sequence ID" value="XM_032976510.1"/>
</dbReference>
<evidence type="ECO:0000256" key="1">
    <source>
        <dbReference type="ARBA" id="ARBA00004370"/>
    </source>
</evidence>
<dbReference type="PROSITE" id="PS50262">
    <property type="entry name" value="G_PROTEIN_RECEP_F1_2"/>
    <property type="match status" value="1"/>
</dbReference>
<dbReference type="InterPro" id="IPR017452">
    <property type="entry name" value="GPCR_Rhodpsn_7TM"/>
</dbReference>
<dbReference type="FunFam" id="1.20.1070.10:FF:000096">
    <property type="entry name" value="Odorant receptor 131-2"/>
    <property type="match status" value="1"/>
</dbReference>
<evidence type="ECO:0000259" key="6">
    <source>
        <dbReference type="PROSITE" id="PS50262"/>
    </source>
</evidence>
<evidence type="ECO:0000256" key="3">
    <source>
        <dbReference type="ARBA" id="ARBA00022989"/>
    </source>
</evidence>
<feature type="transmembrane region" description="Helical" evidence="5">
    <location>
        <begin position="243"/>
        <end position="262"/>
    </location>
</feature>
<dbReference type="GO" id="GO:0004930">
    <property type="term" value="F:G protein-coupled receptor activity"/>
    <property type="evidence" value="ECO:0007669"/>
    <property type="project" value="InterPro"/>
</dbReference>
<dbReference type="GO" id="GO:0004984">
    <property type="term" value="F:olfactory receptor activity"/>
    <property type="evidence" value="ECO:0007669"/>
    <property type="project" value="TreeGrafter"/>
</dbReference>